<name>A0ABR5F768_9ACTN</name>
<dbReference type="Proteomes" id="UP000035425">
    <property type="component" value="Unassembled WGS sequence"/>
</dbReference>
<dbReference type="RefSeq" id="WP_047221765.1">
    <property type="nucleotide sequence ID" value="NZ_JWIO01000004.1"/>
</dbReference>
<evidence type="ECO:0000313" key="1">
    <source>
        <dbReference type="EMBL" id="KLL12468.1"/>
    </source>
</evidence>
<proteinExistence type="predicted"/>
<sequence>MELLSAAWAVTGLAEPHVSLAGGTEGGTESRWGLGIGGVLLLAWAVEQLWRLQRRLVSRLTGRVAQGVVVDVDRKEHGDDVTFYRPKVEYVTRDGTRHVGWARSATERNYRVGRRVLVHHEADPTVFSVGSTGRDVGRFVWAGMWAAAGIYCLVTALSP</sequence>
<dbReference type="EMBL" id="JWIO01000004">
    <property type="protein sequence ID" value="KLL12468.1"/>
    <property type="molecule type" value="Genomic_DNA"/>
</dbReference>
<gene>
    <name evidence="1" type="ORF">FrCorBMG51_04025</name>
</gene>
<protein>
    <recommendedName>
        <fullName evidence="3">DUF3592 domain-containing protein</fullName>
    </recommendedName>
</protein>
<keyword evidence="2" id="KW-1185">Reference proteome</keyword>
<evidence type="ECO:0000313" key="2">
    <source>
        <dbReference type="Proteomes" id="UP000035425"/>
    </source>
</evidence>
<evidence type="ECO:0008006" key="3">
    <source>
        <dbReference type="Google" id="ProtNLM"/>
    </source>
</evidence>
<comment type="caution">
    <text evidence="1">The sequence shown here is derived from an EMBL/GenBank/DDBJ whole genome shotgun (WGS) entry which is preliminary data.</text>
</comment>
<organism evidence="1 2">
    <name type="scientific">Protofrankia coriariae</name>
    <dbReference type="NCBI Taxonomy" id="1562887"/>
    <lineage>
        <taxon>Bacteria</taxon>
        <taxon>Bacillati</taxon>
        <taxon>Actinomycetota</taxon>
        <taxon>Actinomycetes</taxon>
        <taxon>Frankiales</taxon>
        <taxon>Frankiaceae</taxon>
        <taxon>Protofrankia</taxon>
    </lineage>
</organism>
<reference evidence="1 2" key="1">
    <citation type="submission" date="2014-12" db="EMBL/GenBank/DDBJ databases">
        <title>Frankia sp. BMG5.1 draft genome.</title>
        <authorList>
            <person name="Gtari M."/>
            <person name="Ghodhbane-Gtari F."/>
            <person name="Nouioui I."/>
            <person name="Ktari A."/>
            <person name="Hezbri K."/>
            <person name="Mimouni W."/>
            <person name="Sbissi I."/>
            <person name="Ayari A."/>
            <person name="Yamanaka T."/>
            <person name="Normand P."/>
            <person name="Tisa L.S."/>
            <person name="Boudabous A."/>
        </authorList>
    </citation>
    <scope>NUCLEOTIDE SEQUENCE [LARGE SCALE GENOMIC DNA]</scope>
    <source>
        <strain evidence="1 2">BMG5.1</strain>
    </source>
</reference>
<accession>A0ABR5F768</accession>